<proteinExistence type="predicted"/>
<keyword evidence="5" id="KW-1185">Reference proteome</keyword>
<name>A0A507DA65_9FUNG</name>
<comment type="caution">
    <text evidence="4">The sequence shown here is derived from an EMBL/GenBank/DDBJ whole genome shotgun (WGS) entry which is preliminary data.</text>
</comment>
<evidence type="ECO:0000256" key="2">
    <source>
        <dbReference type="SAM" id="SignalP"/>
    </source>
</evidence>
<sequence>MILVTSLVAALLLCMVDAARPIPAYPASGSLDFPTTVVLAGSLSAVAAFIIWIIYANRKRQLSYKKNDGANTAGIS</sequence>
<evidence type="ECO:0000256" key="1">
    <source>
        <dbReference type="SAM" id="Phobius"/>
    </source>
</evidence>
<keyword evidence="1" id="KW-1133">Transmembrane helix</keyword>
<feature type="transmembrane region" description="Helical" evidence="1">
    <location>
        <begin position="34"/>
        <end position="56"/>
    </location>
</feature>
<feature type="chain" id="PRO_5036131033" evidence="2">
    <location>
        <begin position="19"/>
        <end position="76"/>
    </location>
</feature>
<evidence type="ECO:0000313" key="5">
    <source>
        <dbReference type="Proteomes" id="UP000317494"/>
    </source>
</evidence>
<keyword evidence="2" id="KW-0732">Signal</keyword>
<dbReference type="AlphaFoldDB" id="A0A507DA65"/>
<dbReference type="VEuPathDB" id="FungiDB:SeMB42_g05046"/>
<reference evidence="5 6" key="1">
    <citation type="journal article" date="2019" name="Sci. Rep.">
        <title>Comparative genomics of chytrid fungi reveal insights into the obligate biotrophic and pathogenic lifestyle of Synchytrium endobioticum.</title>
        <authorList>
            <person name="van de Vossenberg B.T.L.H."/>
            <person name="Warris S."/>
            <person name="Nguyen H.D.T."/>
            <person name="van Gent-Pelzer M.P.E."/>
            <person name="Joly D.L."/>
            <person name="van de Geest H.C."/>
            <person name="Bonants P.J.M."/>
            <person name="Smith D.S."/>
            <person name="Levesque C.A."/>
            <person name="van der Lee T.A.J."/>
        </authorList>
    </citation>
    <scope>NUCLEOTIDE SEQUENCE [LARGE SCALE GENOMIC DNA]</scope>
    <source>
        <strain evidence="4 6">LEV6574</strain>
        <strain evidence="3 5">MB42</strain>
    </source>
</reference>
<organism evidence="4 6">
    <name type="scientific">Synchytrium endobioticum</name>
    <dbReference type="NCBI Taxonomy" id="286115"/>
    <lineage>
        <taxon>Eukaryota</taxon>
        <taxon>Fungi</taxon>
        <taxon>Fungi incertae sedis</taxon>
        <taxon>Chytridiomycota</taxon>
        <taxon>Chytridiomycota incertae sedis</taxon>
        <taxon>Chytridiomycetes</taxon>
        <taxon>Synchytriales</taxon>
        <taxon>Synchytriaceae</taxon>
        <taxon>Synchytrium</taxon>
    </lineage>
</organism>
<dbReference type="Proteomes" id="UP000317494">
    <property type="component" value="Unassembled WGS sequence"/>
</dbReference>
<evidence type="ECO:0000313" key="6">
    <source>
        <dbReference type="Proteomes" id="UP000320475"/>
    </source>
</evidence>
<dbReference type="Proteomes" id="UP000320475">
    <property type="component" value="Unassembled WGS sequence"/>
</dbReference>
<dbReference type="EMBL" id="QEAM01000052">
    <property type="protein sequence ID" value="TPX48444.1"/>
    <property type="molecule type" value="Genomic_DNA"/>
</dbReference>
<evidence type="ECO:0000313" key="3">
    <source>
        <dbReference type="EMBL" id="TPX42669.1"/>
    </source>
</evidence>
<dbReference type="EMBL" id="QEAN01000225">
    <property type="protein sequence ID" value="TPX42669.1"/>
    <property type="molecule type" value="Genomic_DNA"/>
</dbReference>
<keyword evidence="1" id="KW-0812">Transmembrane</keyword>
<keyword evidence="1" id="KW-0472">Membrane</keyword>
<gene>
    <name evidence="4" type="ORF">SeLEV6574_g02036</name>
    <name evidence="3" type="ORF">SeMB42_g05046</name>
</gene>
<protein>
    <submittedName>
        <fullName evidence="4">Uncharacterized protein</fullName>
    </submittedName>
</protein>
<accession>A0A507DA65</accession>
<evidence type="ECO:0000313" key="4">
    <source>
        <dbReference type="EMBL" id="TPX48444.1"/>
    </source>
</evidence>
<feature type="signal peptide" evidence="2">
    <location>
        <begin position="1"/>
        <end position="18"/>
    </location>
</feature>